<proteinExistence type="predicted"/>
<dbReference type="EMBL" id="CM042886">
    <property type="protein sequence ID" value="KAI4338406.1"/>
    <property type="molecule type" value="Genomic_DNA"/>
</dbReference>
<reference evidence="2" key="1">
    <citation type="journal article" date="2023" name="Front. Plant Sci.">
        <title>Chromosomal-level genome assembly of Melastoma candidum provides insights into trichome evolution.</title>
        <authorList>
            <person name="Zhong Y."/>
            <person name="Wu W."/>
            <person name="Sun C."/>
            <person name="Zou P."/>
            <person name="Liu Y."/>
            <person name="Dai S."/>
            <person name="Zhou R."/>
        </authorList>
    </citation>
    <scope>NUCLEOTIDE SEQUENCE [LARGE SCALE GENOMIC DNA]</scope>
</reference>
<keyword evidence="2" id="KW-1185">Reference proteome</keyword>
<dbReference type="Proteomes" id="UP001057402">
    <property type="component" value="Chromosome 7"/>
</dbReference>
<comment type="caution">
    <text evidence="1">The sequence shown here is derived from an EMBL/GenBank/DDBJ whole genome shotgun (WGS) entry which is preliminary data.</text>
</comment>
<sequence>MFDCINEVLFEVCEDHFGCCPWVAFIKPGIRPELNQECGLRKVWEGFRWHLRPLPRPCTLDHIVSKDIANSGYWMDFTF</sequence>
<evidence type="ECO:0000313" key="1">
    <source>
        <dbReference type="EMBL" id="KAI4338406.1"/>
    </source>
</evidence>
<accession>A0ACB9NQX0</accession>
<evidence type="ECO:0000313" key="2">
    <source>
        <dbReference type="Proteomes" id="UP001057402"/>
    </source>
</evidence>
<protein>
    <submittedName>
        <fullName evidence="1">Uncharacterized protein</fullName>
    </submittedName>
</protein>
<name>A0ACB9NQX0_9MYRT</name>
<organism evidence="1 2">
    <name type="scientific">Melastoma candidum</name>
    <dbReference type="NCBI Taxonomy" id="119954"/>
    <lineage>
        <taxon>Eukaryota</taxon>
        <taxon>Viridiplantae</taxon>
        <taxon>Streptophyta</taxon>
        <taxon>Embryophyta</taxon>
        <taxon>Tracheophyta</taxon>
        <taxon>Spermatophyta</taxon>
        <taxon>Magnoliopsida</taxon>
        <taxon>eudicotyledons</taxon>
        <taxon>Gunneridae</taxon>
        <taxon>Pentapetalae</taxon>
        <taxon>rosids</taxon>
        <taxon>malvids</taxon>
        <taxon>Myrtales</taxon>
        <taxon>Melastomataceae</taxon>
        <taxon>Melastomatoideae</taxon>
        <taxon>Melastomateae</taxon>
        <taxon>Melastoma</taxon>
    </lineage>
</organism>
<gene>
    <name evidence="1" type="ORF">MLD38_023470</name>
</gene>